<dbReference type="PROSITE" id="PS50089">
    <property type="entry name" value="ZF_RING_2"/>
    <property type="match status" value="1"/>
</dbReference>
<dbReference type="InterPro" id="IPR001841">
    <property type="entry name" value="Znf_RING"/>
</dbReference>
<gene>
    <name evidence="4" type="ORF">Fmac_008057</name>
</gene>
<feature type="compositionally biased region" description="Basic and acidic residues" evidence="2">
    <location>
        <begin position="534"/>
        <end position="549"/>
    </location>
</feature>
<feature type="region of interest" description="Disordered" evidence="2">
    <location>
        <begin position="731"/>
        <end position="786"/>
    </location>
</feature>
<keyword evidence="5" id="KW-1185">Reference proteome</keyword>
<feature type="domain" description="RING-type" evidence="3">
    <location>
        <begin position="902"/>
        <end position="941"/>
    </location>
</feature>
<feature type="region of interest" description="Disordered" evidence="2">
    <location>
        <begin position="438"/>
        <end position="574"/>
    </location>
</feature>
<dbReference type="PANTHER" id="PTHR47820:SF3">
    <property type="entry name" value="OS07G0499800 PROTEIN"/>
    <property type="match status" value="1"/>
</dbReference>
<feature type="compositionally biased region" description="Polar residues" evidence="2">
    <location>
        <begin position="443"/>
        <end position="473"/>
    </location>
</feature>
<accession>A0ABD1MWC4</accession>
<proteinExistence type="predicted"/>
<feature type="region of interest" description="Disordered" evidence="2">
    <location>
        <begin position="402"/>
        <end position="423"/>
    </location>
</feature>
<feature type="region of interest" description="Disordered" evidence="2">
    <location>
        <begin position="61"/>
        <end position="131"/>
    </location>
</feature>
<sequence length="954" mass="108812">MASSEVEIASSAPFGCVLRDRNHREACRESNVKGTNHAATFQRNIKNFVIDLNTCMTTTNADSKTNENNGSSSSSNNINIKQSRSSKNNHRERVCLSRSNTFNGNNDHDNNNHTNKDESSVAPMISPRHSRHLDRWAARQAREMVSNLESEAELLSLDDNETLPRTCSFTSDESSLEIRNLGASSLVQIWEKRLNKSDMSKSIMSDSASSSNGTTENSSPIAANENESENENENENANAFSVEEQCFEGPSNEESFPDWDSREQSVSPGGRSERDRVSVADIIKKLTATNQNQSPTPSVIDDNEHEGYGGSVTGSSVSSSPCRERECGGFSTQQHLEQNQRITFSLKIRGRQAFNDLLTHMENDRHREVNNLAERGAVSRFAQRGRIQAVLRLRLLQREVEANDPSRQKSIESEVNNRQPPGGSAIIMQLRERFSSGAELRTPVQTEVANPRSPQRETVNNNRQLNNSATTNQLRKDKSNQTTRGTVNHAKESTQKSVSHARIDHNTEEARPSSDAMVQETHPSSDVMVQETHPSSDVKALHHDSKETIEATTSKIDSSLNETADKAETSNQPNVMAKSRNDMTVNEAEACNRQCVEISYEETVEKVTRNQNYAESSYDDETVDEVEDIDHNCDETNYYDWISEISRPRSYWEERRQEWYREMLETDSQNEDIKKLLERKTVSSFLSSDFREKMDRLMESHRGTQTHLVNSQDLEEDSQGLMAFLQERLHSARASQEDGREAGEEEQEERRNQEEEKEHEEEEDNADEQEQEHEEESLISGSYHEIGNDYNRSSTWSYRDHETGDYFDRAVSTSPQTYQYRSFYPDSRRSPYTPHHSIEMELMYDLRGQMEQIYHEISELRKSIKGCVDMQMQLQQSMNQVVHPVKKEENKSHNRAPKKGNCCICYEMKVDSVLYRCGHMCACLKCANELLWNSGKCPICRAKIVDVVRVYVDN</sequence>
<keyword evidence="1" id="KW-0479">Metal-binding</keyword>
<dbReference type="InterPro" id="IPR013083">
    <property type="entry name" value="Znf_RING/FYVE/PHD"/>
</dbReference>
<dbReference type="GO" id="GO:0008270">
    <property type="term" value="F:zinc ion binding"/>
    <property type="evidence" value="ECO:0007669"/>
    <property type="project" value="UniProtKB-KW"/>
</dbReference>
<feature type="compositionally biased region" description="Basic and acidic residues" evidence="2">
    <location>
        <begin position="731"/>
        <end position="756"/>
    </location>
</feature>
<keyword evidence="1" id="KW-0863">Zinc-finger</keyword>
<evidence type="ECO:0000259" key="3">
    <source>
        <dbReference type="PROSITE" id="PS50089"/>
    </source>
</evidence>
<comment type="caution">
    <text evidence="4">The sequence shown here is derived from an EMBL/GenBank/DDBJ whole genome shotgun (WGS) entry which is preliminary data.</text>
</comment>
<feature type="compositionally biased region" description="Basic and acidic residues" evidence="2">
    <location>
        <begin position="106"/>
        <end position="119"/>
    </location>
</feature>
<dbReference type="Proteomes" id="UP001603857">
    <property type="component" value="Unassembled WGS sequence"/>
</dbReference>
<dbReference type="EMBL" id="JBGMDY010000003">
    <property type="protein sequence ID" value="KAL2340117.1"/>
    <property type="molecule type" value="Genomic_DNA"/>
</dbReference>
<feature type="compositionally biased region" description="Basic and acidic residues" evidence="2">
    <location>
        <begin position="271"/>
        <end position="284"/>
    </location>
</feature>
<evidence type="ECO:0000313" key="4">
    <source>
        <dbReference type="EMBL" id="KAL2340117.1"/>
    </source>
</evidence>
<keyword evidence="1" id="KW-0862">Zinc</keyword>
<reference evidence="4 5" key="1">
    <citation type="submission" date="2024-08" db="EMBL/GenBank/DDBJ databases">
        <title>Insights into the chromosomal genome structure of Flemingia macrophylla.</title>
        <authorList>
            <person name="Ding Y."/>
            <person name="Zhao Y."/>
            <person name="Bi W."/>
            <person name="Wu M."/>
            <person name="Zhao G."/>
            <person name="Gong Y."/>
            <person name="Li W."/>
            <person name="Zhang P."/>
        </authorList>
    </citation>
    <scope>NUCLEOTIDE SEQUENCE [LARGE SCALE GENOMIC DNA]</scope>
    <source>
        <strain evidence="4">DYQJB</strain>
        <tissue evidence="4">Leaf</tissue>
    </source>
</reference>
<feature type="compositionally biased region" description="Acidic residues" evidence="2">
    <location>
        <begin position="757"/>
        <end position="777"/>
    </location>
</feature>
<evidence type="ECO:0000256" key="1">
    <source>
        <dbReference type="PROSITE-ProRule" id="PRU00175"/>
    </source>
</evidence>
<feature type="region of interest" description="Disordered" evidence="2">
    <location>
        <begin position="199"/>
        <end position="326"/>
    </location>
</feature>
<dbReference type="CDD" id="cd16647">
    <property type="entry name" value="mRING-HC-C3HC5_NEU1"/>
    <property type="match status" value="1"/>
</dbReference>
<feature type="compositionally biased region" description="Polar residues" evidence="2">
    <location>
        <begin position="550"/>
        <end position="562"/>
    </location>
</feature>
<feature type="compositionally biased region" description="Basic and acidic residues" evidence="2">
    <location>
        <begin position="501"/>
        <end position="512"/>
    </location>
</feature>
<dbReference type="AlphaFoldDB" id="A0ABD1MWC4"/>
<feature type="compositionally biased region" description="Low complexity" evidence="2">
    <location>
        <begin position="200"/>
        <end position="225"/>
    </location>
</feature>
<evidence type="ECO:0000313" key="5">
    <source>
        <dbReference type="Proteomes" id="UP001603857"/>
    </source>
</evidence>
<name>A0ABD1MWC4_9FABA</name>
<feature type="compositionally biased region" description="Basic and acidic residues" evidence="2">
    <location>
        <begin position="402"/>
        <end position="412"/>
    </location>
</feature>
<dbReference type="Gene3D" id="3.30.40.10">
    <property type="entry name" value="Zinc/RING finger domain, C3HC4 (zinc finger)"/>
    <property type="match status" value="1"/>
</dbReference>
<feature type="compositionally biased region" description="Polar residues" evidence="2">
    <location>
        <begin position="287"/>
        <end position="297"/>
    </location>
</feature>
<feature type="compositionally biased region" description="Low complexity" evidence="2">
    <location>
        <begin position="66"/>
        <end position="86"/>
    </location>
</feature>
<feature type="compositionally biased region" description="Low complexity" evidence="2">
    <location>
        <begin position="235"/>
        <end position="244"/>
    </location>
</feature>
<dbReference type="SUPFAM" id="SSF57850">
    <property type="entry name" value="RING/U-box"/>
    <property type="match status" value="1"/>
</dbReference>
<dbReference type="PANTHER" id="PTHR47820">
    <property type="entry name" value="BNAC05G24000D PROTEIN"/>
    <property type="match status" value="1"/>
</dbReference>
<dbReference type="Pfam" id="PF13920">
    <property type="entry name" value="zf-C3HC4_3"/>
    <property type="match status" value="1"/>
</dbReference>
<evidence type="ECO:0000256" key="2">
    <source>
        <dbReference type="SAM" id="MobiDB-lite"/>
    </source>
</evidence>
<organism evidence="4 5">
    <name type="scientific">Flemingia macrophylla</name>
    <dbReference type="NCBI Taxonomy" id="520843"/>
    <lineage>
        <taxon>Eukaryota</taxon>
        <taxon>Viridiplantae</taxon>
        <taxon>Streptophyta</taxon>
        <taxon>Embryophyta</taxon>
        <taxon>Tracheophyta</taxon>
        <taxon>Spermatophyta</taxon>
        <taxon>Magnoliopsida</taxon>
        <taxon>eudicotyledons</taxon>
        <taxon>Gunneridae</taxon>
        <taxon>Pentapetalae</taxon>
        <taxon>rosids</taxon>
        <taxon>fabids</taxon>
        <taxon>Fabales</taxon>
        <taxon>Fabaceae</taxon>
        <taxon>Papilionoideae</taxon>
        <taxon>50 kb inversion clade</taxon>
        <taxon>NPAAA clade</taxon>
        <taxon>indigoferoid/millettioid clade</taxon>
        <taxon>Phaseoleae</taxon>
        <taxon>Flemingia</taxon>
    </lineage>
</organism>
<protein>
    <recommendedName>
        <fullName evidence="3">RING-type domain-containing protein</fullName>
    </recommendedName>
</protein>